<keyword evidence="1" id="KW-1133">Transmembrane helix</keyword>
<dbReference type="GeneID" id="91407981"/>
<evidence type="ECO:0000313" key="3">
    <source>
        <dbReference type="Proteomes" id="UP001432075"/>
    </source>
</evidence>
<dbReference type="Proteomes" id="UP001432075">
    <property type="component" value="Chromosome"/>
</dbReference>
<keyword evidence="1" id="KW-0812">Transmembrane</keyword>
<gene>
    <name evidence="2" type="ORF">OHU17_31510</name>
</gene>
<evidence type="ECO:0000313" key="2">
    <source>
        <dbReference type="EMBL" id="WUO50000.1"/>
    </source>
</evidence>
<proteinExistence type="predicted"/>
<evidence type="ECO:0000256" key="1">
    <source>
        <dbReference type="SAM" id="Phobius"/>
    </source>
</evidence>
<accession>A0ABZ1RV52</accession>
<organism evidence="2 3">
    <name type="scientific">Streptomyces goshikiensis</name>
    <dbReference type="NCBI Taxonomy" id="1942"/>
    <lineage>
        <taxon>Bacteria</taxon>
        <taxon>Bacillati</taxon>
        <taxon>Actinomycetota</taxon>
        <taxon>Actinomycetes</taxon>
        <taxon>Kitasatosporales</taxon>
        <taxon>Streptomycetaceae</taxon>
        <taxon>Streptomyces</taxon>
    </lineage>
</organism>
<feature type="transmembrane region" description="Helical" evidence="1">
    <location>
        <begin position="18"/>
        <end position="36"/>
    </location>
</feature>
<sequence>MTSNATATLAWAANAGPAWLHLLVMAFAVLVLYVSLARHR</sequence>
<keyword evidence="1" id="KW-0472">Membrane</keyword>
<dbReference type="EMBL" id="CP108057">
    <property type="protein sequence ID" value="WUO50000.1"/>
    <property type="molecule type" value="Genomic_DNA"/>
</dbReference>
<dbReference type="RefSeq" id="WP_256382374.1">
    <property type="nucleotide sequence ID" value="NZ_BMVE01000007.1"/>
</dbReference>
<keyword evidence="3" id="KW-1185">Reference proteome</keyword>
<name>A0ABZ1RV52_9ACTN</name>
<reference evidence="2" key="1">
    <citation type="submission" date="2022-10" db="EMBL/GenBank/DDBJ databases">
        <title>The complete genomes of actinobacterial strains from the NBC collection.</title>
        <authorList>
            <person name="Joergensen T.S."/>
            <person name="Alvarez Arevalo M."/>
            <person name="Sterndorff E.B."/>
            <person name="Faurdal D."/>
            <person name="Vuksanovic O."/>
            <person name="Mourched A.-S."/>
            <person name="Charusanti P."/>
            <person name="Shaw S."/>
            <person name="Blin K."/>
            <person name="Weber T."/>
        </authorList>
    </citation>
    <scope>NUCLEOTIDE SEQUENCE</scope>
    <source>
        <strain evidence="2">NBC_00283</strain>
    </source>
</reference>
<protein>
    <submittedName>
        <fullName evidence="2">Uncharacterized protein</fullName>
    </submittedName>
</protein>